<gene>
    <name evidence="7" type="ORF">SAMN05444266_107467</name>
</gene>
<evidence type="ECO:0000256" key="4">
    <source>
        <dbReference type="PROSITE-ProRule" id="PRU01024"/>
    </source>
</evidence>
<dbReference type="InterPro" id="IPR012340">
    <property type="entry name" value="NA-bd_OB-fold"/>
</dbReference>
<evidence type="ECO:0000256" key="5">
    <source>
        <dbReference type="PROSITE-ProRule" id="PRU10015"/>
    </source>
</evidence>
<dbReference type="Gene3D" id="3.40.50.150">
    <property type="entry name" value="Vaccinia Virus protein VP39"/>
    <property type="match status" value="1"/>
</dbReference>
<feature type="binding site" evidence="4">
    <location>
        <position position="300"/>
    </location>
    <ligand>
        <name>S-adenosyl-L-methionine</name>
        <dbReference type="ChEBI" id="CHEBI:59789"/>
    </ligand>
</feature>
<dbReference type="GO" id="GO:0070041">
    <property type="term" value="F:rRNA (uridine-C5-)-methyltransferase activity"/>
    <property type="evidence" value="ECO:0007669"/>
    <property type="project" value="TreeGrafter"/>
</dbReference>
<dbReference type="Pfam" id="PF01938">
    <property type="entry name" value="TRAM"/>
    <property type="match status" value="1"/>
</dbReference>
<accession>A0A1M7I178</accession>
<dbReference type="InterPro" id="IPR002792">
    <property type="entry name" value="TRAM_dom"/>
</dbReference>
<dbReference type="PROSITE" id="PS01231">
    <property type="entry name" value="TRMA_2"/>
    <property type="match status" value="1"/>
</dbReference>
<dbReference type="InterPro" id="IPR029063">
    <property type="entry name" value="SAM-dependent_MTases_sf"/>
</dbReference>
<dbReference type="PANTHER" id="PTHR11061:SF30">
    <property type="entry name" value="TRNA (URACIL(54)-C(5))-METHYLTRANSFERASE"/>
    <property type="match status" value="1"/>
</dbReference>
<keyword evidence="8" id="KW-1185">Reference proteome</keyword>
<dbReference type="Proteomes" id="UP000184420">
    <property type="component" value="Unassembled WGS sequence"/>
</dbReference>
<feature type="domain" description="TRAM" evidence="6">
    <location>
        <begin position="1"/>
        <end position="61"/>
    </location>
</feature>
<reference evidence="7 8" key="1">
    <citation type="submission" date="2016-11" db="EMBL/GenBank/DDBJ databases">
        <authorList>
            <person name="Jaros S."/>
            <person name="Januszkiewicz K."/>
            <person name="Wedrychowicz H."/>
        </authorList>
    </citation>
    <scope>NUCLEOTIDE SEQUENCE [LARGE SCALE GENOMIC DNA]</scope>
    <source>
        <strain evidence="7 8">DSM 27406</strain>
    </source>
</reference>
<feature type="active site" description="Nucleophile" evidence="4">
    <location>
        <position position="426"/>
    </location>
</feature>
<feature type="active site" evidence="5">
    <location>
        <position position="426"/>
    </location>
</feature>
<keyword evidence="2 4" id="KW-0808">Transferase</keyword>
<dbReference type="InterPro" id="IPR030390">
    <property type="entry name" value="MeTrfase_TrmA_AS"/>
</dbReference>
<dbReference type="AlphaFoldDB" id="A0A1M7I178"/>
<feature type="binding site" evidence="4">
    <location>
        <position position="350"/>
    </location>
    <ligand>
        <name>S-adenosyl-L-methionine</name>
        <dbReference type="ChEBI" id="CHEBI:59789"/>
    </ligand>
</feature>
<feature type="binding site" evidence="4">
    <location>
        <position position="329"/>
    </location>
    <ligand>
        <name>S-adenosyl-L-methionine</name>
        <dbReference type="ChEBI" id="CHEBI:59789"/>
    </ligand>
</feature>
<dbReference type="CDD" id="cd02440">
    <property type="entry name" value="AdoMet_MTases"/>
    <property type="match status" value="1"/>
</dbReference>
<evidence type="ECO:0000313" key="8">
    <source>
        <dbReference type="Proteomes" id="UP000184420"/>
    </source>
</evidence>
<dbReference type="Gene3D" id="2.40.50.140">
    <property type="entry name" value="Nucleic acid-binding proteins"/>
    <property type="match status" value="1"/>
</dbReference>
<dbReference type="FunFam" id="3.40.50.150:FF:000009">
    <property type="entry name" value="23S rRNA (Uracil(1939)-C(5))-methyltransferase RlmD"/>
    <property type="match status" value="1"/>
</dbReference>
<dbReference type="Gene3D" id="2.40.50.1070">
    <property type="match status" value="1"/>
</dbReference>
<keyword evidence="1 4" id="KW-0489">Methyltransferase</keyword>
<dbReference type="SUPFAM" id="SSF50249">
    <property type="entry name" value="Nucleic acid-binding proteins"/>
    <property type="match status" value="1"/>
</dbReference>
<dbReference type="InterPro" id="IPR010280">
    <property type="entry name" value="U5_MeTrfase_fam"/>
</dbReference>
<dbReference type="PROSITE" id="PS01230">
    <property type="entry name" value="TRMA_1"/>
    <property type="match status" value="1"/>
</dbReference>
<evidence type="ECO:0000256" key="2">
    <source>
        <dbReference type="ARBA" id="ARBA00022679"/>
    </source>
</evidence>
<organism evidence="7 8">
    <name type="scientific">Chitinophaga jiangningensis</name>
    <dbReference type="NCBI Taxonomy" id="1419482"/>
    <lineage>
        <taxon>Bacteria</taxon>
        <taxon>Pseudomonadati</taxon>
        <taxon>Bacteroidota</taxon>
        <taxon>Chitinophagia</taxon>
        <taxon>Chitinophagales</taxon>
        <taxon>Chitinophagaceae</taxon>
        <taxon>Chitinophaga</taxon>
    </lineage>
</organism>
<dbReference type="RefSeq" id="WP_073084601.1">
    <property type="nucleotide sequence ID" value="NZ_FRBL01000007.1"/>
</dbReference>
<keyword evidence="3 4" id="KW-0949">S-adenosyl-L-methionine</keyword>
<evidence type="ECO:0000313" key="7">
    <source>
        <dbReference type="EMBL" id="SHM34541.1"/>
    </source>
</evidence>
<sequence>MRKKNVVLENVPVTAYAAEGKALARIDGKVIFIEGGVVPGDVVDVRLGKNKKDWAEGKVVNFHSYSDKRVTPFCEHFGTCGGCKWQMMPYSLQLEYKQQQVADHLSRIGKLELPEMSPILGSKYTEHYRNKLEFTFSNKAYLTDAEIKANDGEIPRKPALGFHVPKLFDKVLDINTCYLMQEPVNLIRNTIREYAIANDLTFFDIRQQEGWLRNLVVRLCTTGEIMVNLVIHYEDKANRIALMDHLLKTVPAITTLLYTVNPKKNDSIFDLEPKTYFGKGYAEEKLEDFTFKIGPKSFFQTNTYQGEVLYKVTRDFAGLTGSEIVYDLYCGTGSIGIFVSRQAKKVVGIELIKEAIDDARENAAMNNVNNAEFYAGDVVDICDDAFFAHHGQPDVIITDPPRAGMHEKLVNKLLEIGAPKIVYVSCNPATQARDLALLDEMYTVEKVQPVDMFPHTHHIENVVLLKKRANK</sequence>
<protein>
    <submittedName>
        <fullName evidence="7">23S rRNA (Uracil1939-C5)-methyltransferase</fullName>
    </submittedName>
</protein>
<comment type="similarity">
    <text evidence="4">Belongs to the class I-like SAM-binding methyltransferase superfamily. RNA M5U methyltransferase family.</text>
</comment>
<dbReference type="PROSITE" id="PS51687">
    <property type="entry name" value="SAM_MT_RNA_M5U"/>
    <property type="match status" value="1"/>
</dbReference>
<dbReference type="NCBIfam" id="TIGR00479">
    <property type="entry name" value="rumA"/>
    <property type="match status" value="1"/>
</dbReference>
<proteinExistence type="inferred from homology"/>
<dbReference type="Pfam" id="PF05958">
    <property type="entry name" value="tRNA_U5-meth_tr"/>
    <property type="match status" value="1"/>
</dbReference>
<dbReference type="PROSITE" id="PS50926">
    <property type="entry name" value="TRAM"/>
    <property type="match status" value="1"/>
</dbReference>
<dbReference type="STRING" id="1419482.SAMN05444266_107467"/>
<dbReference type="InterPro" id="IPR030391">
    <property type="entry name" value="MeTrfase_TrmA_CS"/>
</dbReference>
<dbReference type="PANTHER" id="PTHR11061">
    <property type="entry name" value="RNA M5U METHYLTRANSFERASE"/>
    <property type="match status" value="1"/>
</dbReference>
<evidence type="ECO:0000259" key="6">
    <source>
        <dbReference type="PROSITE" id="PS50926"/>
    </source>
</evidence>
<dbReference type="EMBL" id="FRBL01000007">
    <property type="protein sequence ID" value="SHM34541.1"/>
    <property type="molecule type" value="Genomic_DNA"/>
</dbReference>
<dbReference type="SUPFAM" id="SSF53335">
    <property type="entry name" value="S-adenosyl-L-methionine-dependent methyltransferases"/>
    <property type="match status" value="1"/>
</dbReference>
<dbReference type="OrthoDB" id="9804590at2"/>
<evidence type="ECO:0000256" key="1">
    <source>
        <dbReference type="ARBA" id="ARBA00022603"/>
    </source>
</evidence>
<name>A0A1M7I178_9BACT</name>
<feature type="binding site" evidence="4">
    <location>
        <position position="399"/>
    </location>
    <ligand>
        <name>S-adenosyl-L-methionine</name>
        <dbReference type="ChEBI" id="CHEBI:59789"/>
    </ligand>
</feature>
<dbReference type="GO" id="GO:0070475">
    <property type="term" value="P:rRNA base methylation"/>
    <property type="evidence" value="ECO:0007669"/>
    <property type="project" value="TreeGrafter"/>
</dbReference>
<evidence type="ECO:0000256" key="3">
    <source>
        <dbReference type="ARBA" id="ARBA00022691"/>
    </source>
</evidence>